<feature type="transmembrane region" description="Helical" evidence="6">
    <location>
        <begin position="268"/>
        <end position="287"/>
    </location>
</feature>
<evidence type="ECO:0000256" key="6">
    <source>
        <dbReference type="SAM" id="Phobius"/>
    </source>
</evidence>
<dbReference type="PANTHER" id="PTHR35007">
    <property type="entry name" value="INTEGRAL MEMBRANE PROTEIN-RELATED"/>
    <property type="match status" value="1"/>
</dbReference>
<feature type="transmembrane region" description="Helical" evidence="6">
    <location>
        <begin position="118"/>
        <end position="136"/>
    </location>
</feature>
<dbReference type="Pfam" id="PF00482">
    <property type="entry name" value="T2SSF"/>
    <property type="match status" value="1"/>
</dbReference>
<keyword evidence="2" id="KW-1003">Cell membrane</keyword>
<dbReference type="Proteomes" id="UP001144280">
    <property type="component" value="Unassembled WGS sequence"/>
</dbReference>
<evidence type="ECO:0000256" key="2">
    <source>
        <dbReference type="ARBA" id="ARBA00022475"/>
    </source>
</evidence>
<dbReference type="InterPro" id="IPR018076">
    <property type="entry name" value="T2SS_GspF_dom"/>
</dbReference>
<comment type="subcellular location">
    <subcellularLocation>
        <location evidence="1">Cell membrane</location>
        <topology evidence="1">Multi-pass membrane protein</topology>
    </subcellularLocation>
</comment>
<evidence type="ECO:0000256" key="5">
    <source>
        <dbReference type="ARBA" id="ARBA00023136"/>
    </source>
</evidence>
<keyword evidence="9" id="KW-1185">Reference proteome</keyword>
<accession>A0ABQ5QWK3</accession>
<evidence type="ECO:0000256" key="3">
    <source>
        <dbReference type="ARBA" id="ARBA00022692"/>
    </source>
</evidence>
<protein>
    <recommendedName>
        <fullName evidence="7">Type II secretion system protein GspF domain-containing protein</fullName>
    </recommendedName>
</protein>
<evidence type="ECO:0000259" key="7">
    <source>
        <dbReference type="Pfam" id="PF00482"/>
    </source>
</evidence>
<organism evidence="8 9">
    <name type="scientific">Phytohabitans aurantiacus</name>
    <dbReference type="NCBI Taxonomy" id="3016789"/>
    <lineage>
        <taxon>Bacteria</taxon>
        <taxon>Bacillati</taxon>
        <taxon>Actinomycetota</taxon>
        <taxon>Actinomycetes</taxon>
        <taxon>Micromonosporales</taxon>
        <taxon>Micromonosporaceae</taxon>
    </lineage>
</organism>
<feature type="domain" description="Type II secretion system protein GspF" evidence="7">
    <location>
        <begin position="161"/>
        <end position="282"/>
    </location>
</feature>
<evidence type="ECO:0000256" key="1">
    <source>
        <dbReference type="ARBA" id="ARBA00004651"/>
    </source>
</evidence>
<keyword evidence="5 6" id="KW-0472">Membrane</keyword>
<proteinExistence type="predicted"/>
<name>A0ABQ5QWK3_9ACTN</name>
<comment type="caution">
    <text evidence="8">The sequence shown here is derived from an EMBL/GenBank/DDBJ whole genome shotgun (WGS) entry which is preliminary data.</text>
</comment>
<evidence type="ECO:0000313" key="8">
    <source>
        <dbReference type="EMBL" id="GLH98814.1"/>
    </source>
</evidence>
<reference evidence="8" key="1">
    <citation type="submission" date="2022-12" db="EMBL/GenBank/DDBJ databases">
        <title>New Phytohabitans aurantiacus sp. RD004123 nov., an actinomycete isolated from soil.</title>
        <authorList>
            <person name="Triningsih D.W."/>
            <person name="Harunari E."/>
            <person name="Igarashi Y."/>
        </authorList>
    </citation>
    <scope>NUCLEOTIDE SEQUENCE</scope>
    <source>
        <strain evidence="8">RD004123</strain>
    </source>
</reference>
<evidence type="ECO:0000256" key="4">
    <source>
        <dbReference type="ARBA" id="ARBA00022989"/>
    </source>
</evidence>
<dbReference type="PANTHER" id="PTHR35007:SF1">
    <property type="entry name" value="PILUS ASSEMBLY PROTEIN"/>
    <property type="match status" value="1"/>
</dbReference>
<dbReference type="RefSeq" id="WP_281898036.1">
    <property type="nucleotide sequence ID" value="NZ_BSDI01000019.1"/>
</dbReference>
<evidence type="ECO:0000313" key="9">
    <source>
        <dbReference type="Proteomes" id="UP001144280"/>
    </source>
</evidence>
<keyword evidence="3 6" id="KW-0812">Transmembrane</keyword>
<sequence>MTVFVLVGAGLGAAITFLGWTLAPAQPTLAHTLAVLRHPPPAPVRDRRARITGAVAGPLHRIGLPRPRTQQDLTVLDRDPATHLAAQAALAGLGLLTPAATVAGLHLMGASIGWTTPLWLGLLLAAGGYLIAETGVREDAEHRRQLMRHTLAALLDVIPPALASGAGIEHALHDSTRIATGWAAGRIRDTLATARLTRQPAWQALRELGQTTGVPELTQLAGSLQLAAGEGTRIRQALTDRGQALSHRLTADLEAQAEAATERMSIPLMALTSCFLLLLIYPAIAAFHT</sequence>
<keyword evidence="4 6" id="KW-1133">Transmembrane helix</keyword>
<gene>
    <name evidence="8" type="ORF">Pa4123_40890</name>
</gene>
<dbReference type="EMBL" id="BSDI01000019">
    <property type="protein sequence ID" value="GLH98814.1"/>
    <property type="molecule type" value="Genomic_DNA"/>
</dbReference>